<comment type="caution">
    <text evidence="2">The sequence shown here is derived from an EMBL/GenBank/DDBJ whole genome shotgun (WGS) entry which is preliminary data.</text>
</comment>
<dbReference type="EMBL" id="CAVNYO010000411">
    <property type="protein sequence ID" value="CAK5276627.1"/>
    <property type="molecule type" value="Genomic_DNA"/>
</dbReference>
<proteinExistence type="predicted"/>
<name>A0AAD2K3H6_9AGAR</name>
<gene>
    <name evidence="2" type="ORF">MYCIT1_LOCUS25046</name>
</gene>
<evidence type="ECO:0000313" key="2">
    <source>
        <dbReference type="EMBL" id="CAK5276627.1"/>
    </source>
</evidence>
<protein>
    <submittedName>
        <fullName evidence="2">Uncharacterized protein</fullName>
    </submittedName>
</protein>
<reference evidence="2" key="1">
    <citation type="submission" date="2023-11" db="EMBL/GenBank/DDBJ databases">
        <authorList>
            <person name="De Vega J J."/>
            <person name="De Vega J J."/>
        </authorList>
    </citation>
    <scope>NUCLEOTIDE SEQUENCE</scope>
</reference>
<organism evidence="2 3">
    <name type="scientific">Mycena citricolor</name>
    <dbReference type="NCBI Taxonomy" id="2018698"/>
    <lineage>
        <taxon>Eukaryota</taxon>
        <taxon>Fungi</taxon>
        <taxon>Dikarya</taxon>
        <taxon>Basidiomycota</taxon>
        <taxon>Agaricomycotina</taxon>
        <taxon>Agaricomycetes</taxon>
        <taxon>Agaricomycetidae</taxon>
        <taxon>Agaricales</taxon>
        <taxon>Marasmiineae</taxon>
        <taxon>Mycenaceae</taxon>
        <taxon>Mycena</taxon>
    </lineage>
</organism>
<keyword evidence="3" id="KW-1185">Reference proteome</keyword>
<feature type="region of interest" description="Disordered" evidence="1">
    <location>
        <begin position="62"/>
        <end position="103"/>
    </location>
</feature>
<feature type="region of interest" description="Disordered" evidence="1">
    <location>
        <begin position="124"/>
        <end position="157"/>
    </location>
</feature>
<evidence type="ECO:0000256" key="1">
    <source>
        <dbReference type="SAM" id="MobiDB-lite"/>
    </source>
</evidence>
<dbReference type="AlphaFoldDB" id="A0AAD2K3H6"/>
<dbReference type="Proteomes" id="UP001295794">
    <property type="component" value="Unassembled WGS sequence"/>
</dbReference>
<sequence length="157" mass="16904">MPMRESRRGFWEGHSREFGLPDNREIAHPSFVIAIDPLLPKSGAAMDSWSGLPYAFGEMPPRGTSARGAHSRQHGANCCSPRAANSQSPSAAVVPCPDASTPERAHPPHPLFFGRRVTMDPSGCLHSTAPAVPDSSQRSIPCQAFGTRVGPLRPELR</sequence>
<accession>A0AAD2K3H6</accession>
<evidence type="ECO:0000313" key="3">
    <source>
        <dbReference type="Proteomes" id="UP001295794"/>
    </source>
</evidence>